<organism evidence="2 3">
    <name type="scientific">Pseudoduganella ginsengisoli</name>
    <dbReference type="NCBI Taxonomy" id="1462440"/>
    <lineage>
        <taxon>Bacteria</taxon>
        <taxon>Pseudomonadati</taxon>
        <taxon>Pseudomonadota</taxon>
        <taxon>Betaproteobacteria</taxon>
        <taxon>Burkholderiales</taxon>
        <taxon>Oxalobacteraceae</taxon>
        <taxon>Telluria group</taxon>
        <taxon>Pseudoduganella</taxon>
    </lineage>
</organism>
<comment type="caution">
    <text evidence="2">The sequence shown here is derived from an EMBL/GenBank/DDBJ whole genome shotgun (WGS) entry which is preliminary data.</text>
</comment>
<dbReference type="Proteomes" id="UP000484015">
    <property type="component" value="Unassembled WGS sequence"/>
</dbReference>
<dbReference type="InterPro" id="IPR011051">
    <property type="entry name" value="RmlC_Cupin_sf"/>
</dbReference>
<sequence length="125" mass="14241">MNPFAESVNLEAAFATITEHWSPKVVAQVNDQYVKLAKIQGEFTWHSHEHEDELFFIVRGSLAMHYEGNKVVQLNQGSLHVVPRATQHKPVAEQECWIMLIETVTTKHTGDVDTPYTKTLEQQLA</sequence>
<dbReference type="Gene3D" id="2.60.120.10">
    <property type="entry name" value="Jelly Rolls"/>
    <property type="match status" value="1"/>
</dbReference>
<name>A0A6L6Q2E8_9BURK</name>
<feature type="domain" description="Cupin type-2" evidence="1">
    <location>
        <begin position="38"/>
        <end position="93"/>
    </location>
</feature>
<evidence type="ECO:0000313" key="2">
    <source>
        <dbReference type="EMBL" id="MTW03810.1"/>
    </source>
</evidence>
<evidence type="ECO:0000313" key="3">
    <source>
        <dbReference type="Proteomes" id="UP000484015"/>
    </source>
</evidence>
<dbReference type="PANTHER" id="PTHR36114:SF1">
    <property type="entry name" value="16.7 KDA PROTEIN IN WHIE LOCUS"/>
    <property type="match status" value="1"/>
</dbReference>
<dbReference type="InterPro" id="IPR052044">
    <property type="entry name" value="PKS_Associated_Protein"/>
</dbReference>
<dbReference type="Pfam" id="PF07883">
    <property type="entry name" value="Cupin_2"/>
    <property type="match status" value="1"/>
</dbReference>
<evidence type="ECO:0000259" key="1">
    <source>
        <dbReference type="Pfam" id="PF07883"/>
    </source>
</evidence>
<protein>
    <submittedName>
        <fullName evidence="2">Cupin domain-containing protein</fullName>
    </submittedName>
</protein>
<gene>
    <name evidence="2" type="ORF">GM668_17135</name>
</gene>
<dbReference type="InterPro" id="IPR013096">
    <property type="entry name" value="Cupin_2"/>
</dbReference>
<dbReference type="EMBL" id="WNLA01000011">
    <property type="protein sequence ID" value="MTW03810.1"/>
    <property type="molecule type" value="Genomic_DNA"/>
</dbReference>
<dbReference type="AlphaFoldDB" id="A0A6L6Q2E8"/>
<reference evidence="2 3" key="1">
    <citation type="submission" date="2019-11" db="EMBL/GenBank/DDBJ databases">
        <title>Type strains purchased from KCTC, JCM and DSMZ.</title>
        <authorList>
            <person name="Lu H."/>
        </authorList>
    </citation>
    <scope>NUCLEOTIDE SEQUENCE [LARGE SCALE GENOMIC DNA]</scope>
    <source>
        <strain evidence="2 3">KCTC 42409</strain>
    </source>
</reference>
<dbReference type="OrthoDB" id="9794183at2"/>
<proteinExistence type="predicted"/>
<dbReference type="CDD" id="cd02226">
    <property type="entry name" value="cupin_YdbB-like"/>
    <property type="match status" value="1"/>
</dbReference>
<accession>A0A6L6Q2E8</accession>
<keyword evidence="3" id="KW-1185">Reference proteome</keyword>
<dbReference type="SUPFAM" id="SSF51182">
    <property type="entry name" value="RmlC-like cupins"/>
    <property type="match status" value="1"/>
</dbReference>
<dbReference type="RefSeq" id="WP_155440163.1">
    <property type="nucleotide sequence ID" value="NZ_WNLA01000011.1"/>
</dbReference>
<dbReference type="PANTHER" id="PTHR36114">
    <property type="entry name" value="16.7 KDA PROTEIN IN WHIE LOCUS"/>
    <property type="match status" value="1"/>
</dbReference>
<dbReference type="InterPro" id="IPR014710">
    <property type="entry name" value="RmlC-like_jellyroll"/>
</dbReference>